<dbReference type="EMBL" id="REGN01014034">
    <property type="protein sequence ID" value="RMZ93158.1"/>
    <property type="molecule type" value="Genomic_DNA"/>
</dbReference>
<evidence type="ECO:0000313" key="2">
    <source>
        <dbReference type="Proteomes" id="UP000276133"/>
    </source>
</evidence>
<evidence type="ECO:0008006" key="3">
    <source>
        <dbReference type="Google" id="ProtNLM"/>
    </source>
</evidence>
<evidence type="ECO:0000313" key="1">
    <source>
        <dbReference type="EMBL" id="RMZ93158.1"/>
    </source>
</evidence>
<organism evidence="1 2">
    <name type="scientific">Brachionus plicatilis</name>
    <name type="common">Marine rotifer</name>
    <name type="synonym">Brachionus muelleri</name>
    <dbReference type="NCBI Taxonomy" id="10195"/>
    <lineage>
        <taxon>Eukaryota</taxon>
        <taxon>Metazoa</taxon>
        <taxon>Spiralia</taxon>
        <taxon>Gnathifera</taxon>
        <taxon>Rotifera</taxon>
        <taxon>Eurotatoria</taxon>
        <taxon>Monogononta</taxon>
        <taxon>Pseudotrocha</taxon>
        <taxon>Ploima</taxon>
        <taxon>Brachionidae</taxon>
        <taxon>Brachionus</taxon>
    </lineage>
</organism>
<gene>
    <name evidence="1" type="ORF">BpHYR1_032281</name>
</gene>
<proteinExistence type="predicted"/>
<accession>A0A3M7P290</accession>
<dbReference type="AlphaFoldDB" id="A0A3M7P290"/>
<protein>
    <recommendedName>
        <fullName evidence="3">RNA-directed DNA polymerase from mobile element jockey-like</fullName>
    </recommendedName>
</protein>
<sequence>MNLRKEHNMKLVREISKRGSYRIVSRWNDLSQSVVNAETVNSFKSGIDKEVFGMVQRKRRKTATAQLELNAAVLYKEIALVPVESSEKAKLAAKKALSKHSNPVAFVVNL</sequence>
<dbReference type="Proteomes" id="UP000276133">
    <property type="component" value="Unassembled WGS sequence"/>
</dbReference>
<reference evidence="1 2" key="1">
    <citation type="journal article" date="2018" name="Sci. Rep.">
        <title>Genomic signatures of local adaptation to the degree of environmental predictability in rotifers.</title>
        <authorList>
            <person name="Franch-Gras L."/>
            <person name="Hahn C."/>
            <person name="Garcia-Roger E.M."/>
            <person name="Carmona M.J."/>
            <person name="Serra M."/>
            <person name="Gomez A."/>
        </authorList>
    </citation>
    <scope>NUCLEOTIDE SEQUENCE [LARGE SCALE GENOMIC DNA]</scope>
    <source>
        <strain evidence="1">HYR1</strain>
    </source>
</reference>
<comment type="caution">
    <text evidence="1">The sequence shown here is derived from an EMBL/GenBank/DDBJ whole genome shotgun (WGS) entry which is preliminary data.</text>
</comment>
<name>A0A3M7P290_BRAPC</name>
<keyword evidence="2" id="KW-1185">Reference proteome</keyword>